<gene>
    <name evidence="3" type="ORF">VSS37_06845</name>
</gene>
<organism evidence="3 4">
    <name type="scientific">Candidatus Thiothrix phosphatis</name>
    <dbReference type="NCBI Taxonomy" id="3112415"/>
    <lineage>
        <taxon>Bacteria</taxon>
        <taxon>Pseudomonadati</taxon>
        <taxon>Pseudomonadota</taxon>
        <taxon>Gammaproteobacteria</taxon>
        <taxon>Thiotrichales</taxon>
        <taxon>Thiotrichaceae</taxon>
        <taxon>Thiothrix</taxon>
    </lineage>
</organism>
<dbReference type="Proteomes" id="UP001308005">
    <property type="component" value="Unassembled WGS sequence"/>
</dbReference>
<reference evidence="3 4" key="2">
    <citation type="submission" date="2024-01" db="EMBL/GenBank/DDBJ databases">
        <authorList>
            <person name="Xie X."/>
        </authorList>
    </citation>
    <scope>NUCLEOTIDE SEQUENCE [LARGE SCALE GENOMIC DNA]</scope>
    <source>
        <strain evidence="3">SCUT-1</strain>
    </source>
</reference>
<feature type="domain" description="CBS" evidence="2">
    <location>
        <begin position="115"/>
        <end position="181"/>
    </location>
</feature>
<dbReference type="SUPFAM" id="SSF54631">
    <property type="entry name" value="CBS-domain pair"/>
    <property type="match status" value="1"/>
</dbReference>
<dbReference type="Gene3D" id="3.10.580.10">
    <property type="entry name" value="CBS-domain"/>
    <property type="match status" value="1"/>
</dbReference>
<dbReference type="RefSeq" id="WP_324694054.1">
    <property type="nucleotide sequence ID" value="NZ_JAYMYJ010000052.1"/>
</dbReference>
<name>A0ABU6CV68_9GAMM</name>
<dbReference type="PROSITE" id="PS51371">
    <property type="entry name" value="CBS"/>
    <property type="match status" value="2"/>
</dbReference>
<dbReference type="InterPro" id="IPR000644">
    <property type="entry name" value="CBS_dom"/>
</dbReference>
<proteinExistence type="predicted"/>
<feature type="domain" description="CBS" evidence="2">
    <location>
        <begin position="40"/>
        <end position="101"/>
    </location>
</feature>
<reference evidence="4" key="1">
    <citation type="submission" date="2023-07" db="EMBL/GenBank/DDBJ databases">
        <title>The carbon used by Thiothrix.</title>
        <authorList>
            <person name="Chen L."/>
        </authorList>
    </citation>
    <scope>NUCLEOTIDE SEQUENCE [LARGE SCALE GENOMIC DNA]</scope>
</reference>
<accession>A0ABU6CV68</accession>
<sequence>MTIEYGKLIPEPVPANVILISPDKASDKTITESSPAISVMTDLNVVKPFSISPDASVRETNDKMIACSVRLLFVLDSQGKLLGLVTSNDIIGEKPMRYIATHGGSHGDLSASQLMTPLEKLEAVPLEQVKRITVGQLLKAVQDSKRHHMLVVETVKSQPTVRGIISITQISRQLGIEIAPTLRATSFAQLNQKLG</sequence>
<keyword evidence="4" id="KW-1185">Reference proteome</keyword>
<evidence type="ECO:0000313" key="4">
    <source>
        <dbReference type="Proteomes" id="UP001308005"/>
    </source>
</evidence>
<keyword evidence="1" id="KW-0129">CBS domain</keyword>
<dbReference type="EMBL" id="JAYMYJ010000052">
    <property type="protein sequence ID" value="MEB4590690.1"/>
    <property type="molecule type" value="Genomic_DNA"/>
</dbReference>
<evidence type="ECO:0000259" key="2">
    <source>
        <dbReference type="PROSITE" id="PS51371"/>
    </source>
</evidence>
<dbReference type="InterPro" id="IPR046342">
    <property type="entry name" value="CBS_dom_sf"/>
</dbReference>
<evidence type="ECO:0000256" key="1">
    <source>
        <dbReference type="PROSITE-ProRule" id="PRU00703"/>
    </source>
</evidence>
<protein>
    <submittedName>
        <fullName evidence="3">CBS domain-containing protein</fullName>
    </submittedName>
</protein>
<comment type="caution">
    <text evidence="3">The sequence shown here is derived from an EMBL/GenBank/DDBJ whole genome shotgun (WGS) entry which is preliminary data.</text>
</comment>
<dbReference type="SMART" id="SM00116">
    <property type="entry name" value="CBS"/>
    <property type="match status" value="1"/>
</dbReference>
<evidence type="ECO:0000313" key="3">
    <source>
        <dbReference type="EMBL" id="MEB4590690.1"/>
    </source>
</evidence>
<dbReference type="Pfam" id="PF00571">
    <property type="entry name" value="CBS"/>
    <property type="match status" value="1"/>
</dbReference>